<dbReference type="OrthoDB" id="1306006at2759"/>
<reference evidence="1 2" key="1">
    <citation type="submission" date="2020-09" db="EMBL/GenBank/DDBJ databases">
        <title>De no assembly of potato wild relative species, Solanum commersonii.</title>
        <authorList>
            <person name="Cho K."/>
        </authorList>
    </citation>
    <scope>NUCLEOTIDE SEQUENCE [LARGE SCALE GENOMIC DNA]</scope>
    <source>
        <strain evidence="1">LZ3.2</strain>
        <tissue evidence="1">Leaf</tissue>
    </source>
</reference>
<evidence type="ECO:0000313" key="1">
    <source>
        <dbReference type="EMBL" id="KAG5610440.1"/>
    </source>
</evidence>
<protein>
    <submittedName>
        <fullName evidence="1">Uncharacterized protein</fullName>
    </submittedName>
</protein>
<accession>A0A9J5ZF24</accession>
<name>A0A9J5ZF24_SOLCO</name>
<keyword evidence="2" id="KW-1185">Reference proteome</keyword>
<evidence type="ECO:0000313" key="2">
    <source>
        <dbReference type="Proteomes" id="UP000824120"/>
    </source>
</evidence>
<sequence length="276" mass="32094">MLVQVVRRTPSVTHVLQTTKKTPFGPVSTPMKETNVLVHELHNQPNTFFNLTSPMSSKKRQDIKAYEIAVLRQDLALFKNSDRTFQFVLEEHIKDNVQKTYHPVEIHIQDPLWTGDMNGLPNNGIKQPRNNMSCLMFCYLASSQLIRKRVLWFIQRLLLMILHAPVPVQRTRRSGRNSSNVVRIYGKKHPLISDFIRGPYNSDVSDDYASGFMKVSLMHNEDCYKKNKAELTIAMDLDRLLLTEYSSKKLLKFMPRMLKLEAHYVLQMLKVTYVIT</sequence>
<dbReference type="EMBL" id="JACXVP010000004">
    <property type="protein sequence ID" value="KAG5610440.1"/>
    <property type="molecule type" value="Genomic_DNA"/>
</dbReference>
<dbReference type="Proteomes" id="UP000824120">
    <property type="component" value="Chromosome 4"/>
</dbReference>
<comment type="caution">
    <text evidence="1">The sequence shown here is derived from an EMBL/GenBank/DDBJ whole genome shotgun (WGS) entry which is preliminary data.</text>
</comment>
<proteinExistence type="predicted"/>
<gene>
    <name evidence="1" type="ORF">H5410_021721</name>
</gene>
<dbReference type="AlphaFoldDB" id="A0A9J5ZF24"/>
<organism evidence="1 2">
    <name type="scientific">Solanum commersonii</name>
    <name type="common">Commerson's wild potato</name>
    <name type="synonym">Commerson's nightshade</name>
    <dbReference type="NCBI Taxonomy" id="4109"/>
    <lineage>
        <taxon>Eukaryota</taxon>
        <taxon>Viridiplantae</taxon>
        <taxon>Streptophyta</taxon>
        <taxon>Embryophyta</taxon>
        <taxon>Tracheophyta</taxon>
        <taxon>Spermatophyta</taxon>
        <taxon>Magnoliopsida</taxon>
        <taxon>eudicotyledons</taxon>
        <taxon>Gunneridae</taxon>
        <taxon>Pentapetalae</taxon>
        <taxon>asterids</taxon>
        <taxon>lamiids</taxon>
        <taxon>Solanales</taxon>
        <taxon>Solanaceae</taxon>
        <taxon>Solanoideae</taxon>
        <taxon>Solaneae</taxon>
        <taxon>Solanum</taxon>
    </lineage>
</organism>